<gene>
    <name evidence="3" type="ORF">g.7647</name>
</gene>
<organism evidence="3">
    <name type="scientific">Auxenochlorella protothecoides</name>
    <name type="common">Green microalga</name>
    <name type="synonym">Chlorella protothecoides</name>
    <dbReference type="NCBI Taxonomy" id="3075"/>
    <lineage>
        <taxon>Eukaryota</taxon>
        <taxon>Viridiplantae</taxon>
        <taxon>Chlorophyta</taxon>
        <taxon>core chlorophytes</taxon>
        <taxon>Trebouxiophyceae</taxon>
        <taxon>Chlorellales</taxon>
        <taxon>Chlorellaceae</taxon>
        <taxon>Auxenochlorella</taxon>
    </lineage>
</organism>
<dbReference type="AlphaFoldDB" id="A0A1D2ACC9"/>
<accession>A0A1D2ACC9</accession>
<dbReference type="InterPro" id="IPR016092">
    <property type="entry name" value="ATAP"/>
</dbReference>
<feature type="compositionally biased region" description="Low complexity" evidence="1">
    <location>
        <begin position="42"/>
        <end position="52"/>
    </location>
</feature>
<dbReference type="InterPro" id="IPR017870">
    <property type="entry name" value="FeS_cluster_insertion_CS"/>
</dbReference>
<evidence type="ECO:0000256" key="1">
    <source>
        <dbReference type="SAM" id="MobiDB-lite"/>
    </source>
</evidence>
<dbReference type="Pfam" id="PF01521">
    <property type="entry name" value="Fe-S_biosyn"/>
    <property type="match status" value="1"/>
</dbReference>
<dbReference type="GO" id="GO:0016226">
    <property type="term" value="P:iron-sulfur cluster assembly"/>
    <property type="evidence" value="ECO:0007669"/>
    <property type="project" value="InterPro"/>
</dbReference>
<dbReference type="InterPro" id="IPR031108">
    <property type="entry name" value="IscA_plant_cyanobact"/>
</dbReference>
<dbReference type="SUPFAM" id="SSF89360">
    <property type="entry name" value="HesB-like domain"/>
    <property type="match status" value="1"/>
</dbReference>
<dbReference type="InterPro" id="IPR035903">
    <property type="entry name" value="HesB-like_dom_sf"/>
</dbReference>
<reference evidence="3" key="1">
    <citation type="submission" date="2015-08" db="EMBL/GenBank/DDBJ databases">
        <authorList>
            <person name="Babu N.S."/>
            <person name="Beckwith C.J."/>
            <person name="Beseler K.G."/>
            <person name="Brison A."/>
            <person name="Carone J.V."/>
            <person name="Caskin T.P."/>
            <person name="Diamond M."/>
            <person name="Durham M.E."/>
            <person name="Foxe J.M."/>
            <person name="Go M."/>
            <person name="Henderson B.A."/>
            <person name="Jones I.B."/>
            <person name="McGettigan J.A."/>
            <person name="Micheletti S.J."/>
            <person name="Nasrallah M.E."/>
            <person name="Ortiz D."/>
            <person name="Piller C.R."/>
            <person name="Privatt S.R."/>
            <person name="Schneider S.L."/>
            <person name="Sharp S."/>
            <person name="Smith T.C."/>
            <person name="Stanton J.D."/>
            <person name="Ullery H.E."/>
            <person name="Wilson R.J."/>
            <person name="Serrano M.G."/>
            <person name="Buck G."/>
            <person name="Lee V."/>
            <person name="Wang Y."/>
            <person name="Carvalho R."/>
            <person name="Voegtly L."/>
            <person name="Shi R."/>
            <person name="Duckworth R."/>
            <person name="Johnson A."/>
            <person name="Loviza R."/>
            <person name="Walstead R."/>
            <person name="Shah Z."/>
            <person name="Kiflezghi M."/>
            <person name="Wade K."/>
            <person name="Ball S.L."/>
            <person name="Bradley K.W."/>
            <person name="Asai D.J."/>
            <person name="Bowman C.A."/>
            <person name="Russell D.A."/>
            <person name="Pope W.H."/>
            <person name="Jacobs-Sera D."/>
            <person name="Hendrix R.W."/>
            <person name="Hatfull G.F."/>
        </authorList>
    </citation>
    <scope>NUCLEOTIDE SEQUENCE</scope>
</reference>
<dbReference type="EMBL" id="GDKF01001814">
    <property type="protein sequence ID" value="JAT76808.1"/>
    <property type="molecule type" value="Transcribed_RNA"/>
</dbReference>
<dbReference type="NCBIfam" id="TIGR00049">
    <property type="entry name" value="iron-sulfur cluster assembly accessory protein"/>
    <property type="match status" value="1"/>
</dbReference>
<feature type="domain" description="Core" evidence="2">
    <location>
        <begin position="59"/>
        <end position="163"/>
    </location>
</feature>
<dbReference type="PROSITE" id="PS01152">
    <property type="entry name" value="HESB"/>
    <property type="match status" value="1"/>
</dbReference>
<evidence type="ECO:0000259" key="2">
    <source>
        <dbReference type="Pfam" id="PF01521"/>
    </source>
</evidence>
<sequence length="167" mass="18117">MLQSVRLSRPFVSPASTRTSLTCTARRPDRPSRTNARLQPRGTAGVAPTVKAAPPPPAIKLTDKALSHLQRLRADKGRQSVILRMGVRSGGCSGMTYFMDFEDEDKVLPSDAVMEYEEGFKLVCDSKSLLYLFGMSLDYSDELIGGGFKFNNPNAESSCGCGKSFGA</sequence>
<evidence type="ECO:0000313" key="3">
    <source>
        <dbReference type="EMBL" id="JAT76808.1"/>
    </source>
</evidence>
<protein>
    <recommendedName>
        <fullName evidence="2">Core domain-containing protein</fullName>
    </recommendedName>
</protein>
<dbReference type="InterPro" id="IPR000361">
    <property type="entry name" value="ATAP_core_dom"/>
</dbReference>
<feature type="region of interest" description="Disordered" evidence="1">
    <location>
        <begin position="1"/>
        <end position="54"/>
    </location>
</feature>
<dbReference type="Gene3D" id="2.60.300.12">
    <property type="entry name" value="HesB-like domain"/>
    <property type="match status" value="1"/>
</dbReference>
<feature type="compositionally biased region" description="Polar residues" evidence="1">
    <location>
        <begin position="14"/>
        <end position="23"/>
    </location>
</feature>
<dbReference type="PANTHER" id="PTHR47265">
    <property type="entry name" value="IRON-SULFUR ASSEMBLY PROTEIN ISCA, CHLOROPLASTIC"/>
    <property type="match status" value="1"/>
</dbReference>
<proteinExistence type="predicted"/>
<name>A0A1D2ACC9_AUXPR</name>
<dbReference type="GO" id="GO:0051536">
    <property type="term" value="F:iron-sulfur cluster binding"/>
    <property type="evidence" value="ECO:0007669"/>
    <property type="project" value="InterPro"/>
</dbReference>
<dbReference type="PANTHER" id="PTHR47265:SF1">
    <property type="entry name" value="IRON-SULFUR ASSEMBLY PROTEIN ISCA, CHLOROPLASTIC"/>
    <property type="match status" value="1"/>
</dbReference>